<evidence type="ECO:0000313" key="1">
    <source>
        <dbReference type="EMBL" id="GBE87603.1"/>
    </source>
</evidence>
<sequence>MFDLGILWDEHGLVSDVIPFTANFPRADIHELLSGDLLHQVIKRTFKDHLVTWIGEYLFLMHGKEHGKEYLDEIDHRIAAVPSFPGLRRFPKGHDFKQWTGDDSKALIKVYLSAISGLMPPDMVHAISAFLEFCYLVRHSVHTDDTIQQVQHALDRFHHFRVIFQESGVREDRFSLPRQHSLDHYPRHIENYGAPNGLCSSITEAKHIKAVKQLWHCSSRYEALGQMLLTNQHLDKLGASRADFAA</sequence>
<dbReference type="STRING" id="139825.A0A401GZL1"/>
<dbReference type="InParanoid" id="A0A401GZL1"/>
<gene>
    <name evidence="1" type="ORF">SCP_1102800</name>
</gene>
<dbReference type="Proteomes" id="UP000287166">
    <property type="component" value="Unassembled WGS sequence"/>
</dbReference>
<dbReference type="AlphaFoldDB" id="A0A401GZL1"/>
<evidence type="ECO:0000313" key="2">
    <source>
        <dbReference type="Proteomes" id="UP000287166"/>
    </source>
</evidence>
<protein>
    <submittedName>
        <fullName evidence="1">Uncharacterized protein</fullName>
    </submittedName>
</protein>
<dbReference type="EMBL" id="BFAD01000011">
    <property type="protein sequence ID" value="GBE87603.1"/>
    <property type="molecule type" value="Genomic_DNA"/>
</dbReference>
<dbReference type="GeneID" id="38784520"/>
<name>A0A401GZL1_9APHY</name>
<organism evidence="1 2">
    <name type="scientific">Sparassis crispa</name>
    <dbReference type="NCBI Taxonomy" id="139825"/>
    <lineage>
        <taxon>Eukaryota</taxon>
        <taxon>Fungi</taxon>
        <taxon>Dikarya</taxon>
        <taxon>Basidiomycota</taxon>
        <taxon>Agaricomycotina</taxon>
        <taxon>Agaricomycetes</taxon>
        <taxon>Polyporales</taxon>
        <taxon>Sparassidaceae</taxon>
        <taxon>Sparassis</taxon>
    </lineage>
</organism>
<accession>A0A401GZL1</accession>
<dbReference type="Pfam" id="PF18759">
    <property type="entry name" value="Plavaka"/>
    <property type="match status" value="1"/>
</dbReference>
<dbReference type="RefSeq" id="XP_027618516.1">
    <property type="nucleotide sequence ID" value="XM_027762715.1"/>
</dbReference>
<comment type="caution">
    <text evidence="1">The sequence shown here is derived from an EMBL/GenBank/DDBJ whole genome shotgun (WGS) entry which is preliminary data.</text>
</comment>
<proteinExistence type="predicted"/>
<reference evidence="1 2" key="1">
    <citation type="journal article" date="2018" name="Sci. Rep.">
        <title>Genome sequence of the cauliflower mushroom Sparassis crispa (Hanabiratake) and its association with beneficial usage.</title>
        <authorList>
            <person name="Kiyama R."/>
            <person name="Furutani Y."/>
            <person name="Kawaguchi K."/>
            <person name="Nakanishi T."/>
        </authorList>
    </citation>
    <scope>NUCLEOTIDE SEQUENCE [LARGE SCALE GENOMIC DNA]</scope>
</reference>
<dbReference type="OrthoDB" id="3199698at2759"/>
<keyword evidence="2" id="KW-1185">Reference proteome</keyword>
<dbReference type="InterPro" id="IPR041078">
    <property type="entry name" value="Plavaka"/>
</dbReference>